<keyword evidence="3" id="KW-0813">Transport</keyword>
<keyword evidence="9" id="KW-0472">Membrane</keyword>
<comment type="subcellular location">
    <subcellularLocation>
        <location evidence="1">Cell inner membrane</location>
    </subcellularLocation>
</comment>
<dbReference type="RefSeq" id="WP_378799913.1">
    <property type="nucleotide sequence ID" value="NZ_JBHUER010000008.1"/>
</dbReference>
<evidence type="ECO:0000256" key="2">
    <source>
        <dbReference type="ARBA" id="ARBA00007246"/>
    </source>
</evidence>
<dbReference type="Gene3D" id="1.10.40.60">
    <property type="entry name" value="EpsJ-like"/>
    <property type="match status" value="1"/>
</dbReference>
<keyword evidence="5" id="KW-0997">Cell inner membrane</keyword>
<protein>
    <submittedName>
        <fullName evidence="11">General secretion pathway protein GspK</fullName>
    </submittedName>
</protein>
<evidence type="ECO:0000256" key="7">
    <source>
        <dbReference type="ARBA" id="ARBA00022927"/>
    </source>
</evidence>
<evidence type="ECO:0000256" key="5">
    <source>
        <dbReference type="ARBA" id="ARBA00022519"/>
    </source>
</evidence>
<evidence type="ECO:0000256" key="6">
    <source>
        <dbReference type="ARBA" id="ARBA00022692"/>
    </source>
</evidence>
<reference evidence="12" key="1">
    <citation type="journal article" date="2019" name="Int. J. Syst. Evol. Microbiol.">
        <title>The Global Catalogue of Microorganisms (GCM) 10K type strain sequencing project: providing services to taxonomists for standard genome sequencing and annotation.</title>
        <authorList>
            <consortium name="The Broad Institute Genomics Platform"/>
            <consortium name="The Broad Institute Genome Sequencing Center for Infectious Disease"/>
            <person name="Wu L."/>
            <person name="Ma J."/>
        </authorList>
    </citation>
    <scope>NUCLEOTIDE SEQUENCE [LARGE SCALE GENOMIC DNA]</scope>
    <source>
        <strain evidence="12">KCTC 23707</strain>
    </source>
</reference>
<dbReference type="InterPro" id="IPR038072">
    <property type="entry name" value="GspK_central_sf"/>
</dbReference>
<keyword evidence="12" id="KW-1185">Reference proteome</keyword>
<feature type="domain" description="T2SS protein K first SAM-like" evidence="10">
    <location>
        <begin position="101"/>
        <end position="186"/>
    </location>
</feature>
<evidence type="ECO:0000256" key="4">
    <source>
        <dbReference type="ARBA" id="ARBA00022475"/>
    </source>
</evidence>
<comment type="caution">
    <text evidence="11">The sequence shown here is derived from an EMBL/GenBank/DDBJ whole genome shotgun (WGS) entry which is preliminary data.</text>
</comment>
<keyword evidence="6" id="KW-0812">Transmembrane</keyword>
<dbReference type="PANTHER" id="PTHR38831">
    <property type="entry name" value="TYPE II SECRETION SYSTEM PROTEIN K"/>
    <property type="match status" value="1"/>
</dbReference>
<name>A0ABW4KA19_9HYPH</name>
<dbReference type="InterPro" id="IPR049031">
    <property type="entry name" value="T2SSK_SAM-like_1st"/>
</dbReference>
<evidence type="ECO:0000256" key="3">
    <source>
        <dbReference type="ARBA" id="ARBA00022448"/>
    </source>
</evidence>
<dbReference type="Proteomes" id="UP001597308">
    <property type="component" value="Unassembled WGS sequence"/>
</dbReference>
<keyword evidence="8" id="KW-1133">Transmembrane helix</keyword>
<accession>A0ABW4KA19</accession>
<organism evidence="11 12">
    <name type="scientific">Methylopila henanensis</name>
    <dbReference type="NCBI Taxonomy" id="873516"/>
    <lineage>
        <taxon>Bacteria</taxon>
        <taxon>Pseudomonadati</taxon>
        <taxon>Pseudomonadota</taxon>
        <taxon>Alphaproteobacteria</taxon>
        <taxon>Hyphomicrobiales</taxon>
        <taxon>Methylopilaceae</taxon>
        <taxon>Methylopila</taxon>
    </lineage>
</organism>
<evidence type="ECO:0000256" key="9">
    <source>
        <dbReference type="ARBA" id="ARBA00023136"/>
    </source>
</evidence>
<keyword evidence="4" id="KW-1003">Cell membrane</keyword>
<dbReference type="PANTHER" id="PTHR38831:SF2">
    <property type="entry name" value="TYPE II SECRETION SYSTEM PROTEIN K"/>
    <property type="match status" value="1"/>
</dbReference>
<dbReference type="InterPro" id="IPR005628">
    <property type="entry name" value="GspK"/>
</dbReference>
<evidence type="ECO:0000259" key="10">
    <source>
        <dbReference type="Pfam" id="PF21687"/>
    </source>
</evidence>
<evidence type="ECO:0000313" key="11">
    <source>
        <dbReference type="EMBL" id="MFD1703827.1"/>
    </source>
</evidence>
<keyword evidence="7" id="KW-0653">Protein transport</keyword>
<evidence type="ECO:0000313" key="12">
    <source>
        <dbReference type="Proteomes" id="UP001597308"/>
    </source>
</evidence>
<evidence type="ECO:0000256" key="8">
    <source>
        <dbReference type="ARBA" id="ARBA00022989"/>
    </source>
</evidence>
<dbReference type="SUPFAM" id="SSF158544">
    <property type="entry name" value="GspK insert domain-like"/>
    <property type="match status" value="1"/>
</dbReference>
<comment type="similarity">
    <text evidence="2">Belongs to the GSP K family.</text>
</comment>
<dbReference type="Pfam" id="PF21687">
    <property type="entry name" value="T2SSK_1st"/>
    <property type="match status" value="1"/>
</dbReference>
<proteinExistence type="inferred from homology"/>
<gene>
    <name evidence="11" type="ORF">ACFSCV_12520</name>
</gene>
<dbReference type="EMBL" id="JBHUER010000008">
    <property type="protein sequence ID" value="MFD1703827.1"/>
    <property type="molecule type" value="Genomic_DNA"/>
</dbReference>
<sequence>MRRGEGGFVLVSALAVLAVLAGLVVGAGALARSSAAGAIAAKETLARDALANAGLELAAYQIFVLRRAPHEVSARRIRLDGGTVEVSVASESGKVDLNGADKDMLAGLWRSVGPGTLSPEAFAARVMDWRDADDQPTKEGAERPAYQAVGRDGPANAPFQDADDLRHVLGVGVEGARALKRFVTVANPEGRVAALAAPLEVLRALPKMDGPTLAAVLRLQRSGGEDRARALQAALQGKGVAAKAAFGPSFAVTVRSDDGVRPRVARYVLMRSSAPDRLYDVIDFERDPPAS</sequence>
<evidence type="ECO:0000256" key="1">
    <source>
        <dbReference type="ARBA" id="ARBA00004533"/>
    </source>
</evidence>